<dbReference type="PANTHER" id="PTHR31389">
    <property type="entry name" value="LD39211P"/>
    <property type="match status" value="1"/>
</dbReference>
<evidence type="ECO:0000313" key="1">
    <source>
        <dbReference type="EMBL" id="GMT12388.1"/>
    </source>
</evidence>
<protein>
    <recommendedName>
        <fullName evidence="3">Glycosyltransferase family 92 protein</fullName>
    </recommendedName>
</protein>
<comment type="caution">
    <text evidence="1">The sequence shown here is derived from an EMBL/GenBank/DDBJ whole genome shotgun (WGS) entry which is preliminary data.</text>
</comment>
<dbReference type="Pfam" id="PF07801">
    <property type="entry name" value="DUF1647"/>
    <property type="match status" value="1"/>
</dbReference>
<feature type="non-terminal residue" evidence="1">
    <location>
        <position position="304"/>
    </location>
</feature>
<name>A0AAV5V1U4_9BILA</name>
<reference evidence="1" key="1">
    <citation type="submission" date="2023-10" db="EMBL/GenBank/DDBJ databases">
        <title>Genome assembly of Pristionchus species.</title>
        <authorList>
            <person name="Yoshida K."/>
            <person name="Sommer R.J."/>
        </authorList>
    </citation>
    <scope>NUCLEOTIDE SEQUENCE</scope>
    <source>
        <strain evidence="1">RS5133</strain>
    </source>
</reference>
<evidence type="ECO:0008006" key="3">
    <source>
        <dbReference type="Google" id="ProtNLM"/>
    </source>
</evidence>
<evidence type="ECO:0000313" key="2">
    <source>
        <dbReference type="Proteomes" id="UP001432322"/>
    </source>
</evidence>
<accession>A0AAV5V1U4</accession>
<dbReference type="AlphaFoldDB" id="A0AAV5V1U4"/>
<proteinExistence type="predicted"/>
<gene>
    <name evidence="1" type="ORF">PFISCL1PPCAC_3685</name>
</gene>
<dbReference type="InterPro" id="IPR012444">
    <property type="entry name" value="DUF1647"/>
</dbReference>
<dbReference type="Proteomes" id="UP001432322">
    <property type="component" value="Unassembled WGS sequence"/>
</dbReference>
<organism evidence="1 2">
    <name type="scientific">Pristionchus fissidentatus</name>
    <dbReference type="NCBI Taxonomy" id="1538716"/>
    <lineage>
        <taxon>Eukaryota</taxon>
        <taxon>Metazoa</taxon>
        <taxon>Ecdysozoa</taxon>
        <taxon>Nematoda</taxon>
        <taxon>Chromadorea</taxon>
        <taxon>Rhabditida</taxon>
        <taxon>Rhabditina</taxon>
        <taxon>Diplogasteromorpha</taxon>
        <taxon>Diplogasteroidea</taxon>
        <taxon>Neodiplogasteridae</taxon>
        <taxon>Pristionchus</taxon>
    </lineage>
</organism>
<sequence>QMQFIAYKDKREYALGRNFSCDIHHYLDEWTIGDKHQYAFKPIEASDVVFVTYASSNHFTEARKGVRSMRAVFENKIIFYDLGLKPEQVKELEAVCNLEVRKLQFKKYPVFVTYLNGYNFKPIIMAEVFSELEHFWIIDASIRFFDLEPSLYDFYANVTSGIMETIVLRRPSFHSIFATTHPKMYEYLPVDIPFAKTLDMLSATMFIARSDFSREAVKWNVLCALTEDCMAPNGGRLPCAFAKDRYNFYANCHRYDQSSMNIIVTSLLERDGWSRRDRVNDDSMSGFSSVERGDVDKNPLVIPC</sequence>
<dbReference type="EMBL" id="BTSY01000001">
    <property type="protein sequence ID" value="GMT12388.1"/>
    <property type="molecule type" value="Genomic_DNA"/>
</dbReference>
<dbReference type="PANTHER" id="PTHR31389:SF4">
    <property type="entry name" value="LD39211P"/>
    <property type="match status" value="1"/>
</dbReference>
<keyword evidence="2" id="KW-1185">Reference proteome</keyword>
<feature type="non-terminal residue" evidence="1">
    <location>
        <position position="1"/>
    </location>
</feature>